<dbReference type="EMBL" id="CP036274">
    <property type="protein sequence ID" value="QDU30096.1"/>
    <property type="molecule type" value="Genomic_DNA"/>
</dbReference>
<accession>A0A517YIQ6</accession>
<evidence type="ECO:0008006" key="3">
    <source>
        <dbReference type="Google" id="ProtNLM"/>
    </source>
</evidence>
<gene>
    <name evidence="1" type="ORF">ETAA8_52150</name>
</gene>
<dbReference type="RefSeq" id="WP_145094992.1">
    <property type="nucleotide sequence ID" value="NZ_CP036274.1"/>
</dbReference>
<sequence length="134" mass="14926">MQAPEPFEPDHFEIRGDIAYYRPRGSYAEFRLAVAAVARGMAHAVRQPGVRRMLVNSSELSGFPPPTMMDRYEMGKLWAESEAGSGIHIALVARAELIDPKKFGALVATNRGTSNDVFTNEEDALRWLAQFAEK</sequence>
<protein>
    <recommendedName>
        <fullName evidence="3">STAS/SEC14 domain-containing protein</fullName>
    </recommendedName>
</protein>
<keyword evidence="2" id="KW-1185">Reference proteome</keyword>
<reference evidence="1 2" key="1">
    <citation type="submission" date="2019-02" db="EMBL/GenBank/DDBJ databases">
        <title>Deep-cultivation of Planctomycetes and their phenomic and genomic characterization uncovers novel biology.</title>
        <authorList>
            <person name="Wiegand S."/>
            <person name="Jogler M."/>
            <person name="Boedeker C."/>
            <person name="Pinto D."/>
            <person name="Vollmers J."/>
            <person name="Rivas-Marin E."/>
            <person name="Kohn T."/>
            <person name="Peeters S.H."/>
            <person name="Heuer A."/>
            <person name="Rast P."/>
            <person name="Oberbeckmann S."/>
            <person name="Bunk B."/>
            <person name="Jeske O."/>
            <person name="Meyerdierks A."/>
            <person name="Storesund J.E."/>
            <person name="Kallscheuer N."/>
            <person name="Luecker S."/>
            <person name="Lage O.M."/>
            <person name="Pohl T."/>
            <person name="Merkel B.J."/>
            <person name="Hornburger P."/>
            <person name="Mueller R.-W."/>
            <person name="Bruemmer F."/>
            <person name="Labrenz M."/>
            <person name="Spormann A.M."/>
            <person name="Op den Camp H."/>
            <person name="Overmann J."/>
            <person name="Amann R."/>
            <person name="Jetten M.S.M."/>
            <person name="Mascher T."/>
            <person name="Medema M.H."/>
            <person name="Devos D.P."/>
            <person name="Kaster A.-K."/>
            <person name="Ovreas L."/>
            <person name="Rohde M."/>
            <person name="Galperin M.Y."/>
            <person name="Jogler C."/>
        </authorList>
    </citation>
    <scope>NUCLEOTIDE SEQUENCE [LARGE SCALE GENOMIC DNA]</scope>
    <source>
        <strain evidence="1 2">ETA_A8</strain>
    </source>
</reference>
<dbReference type="KEGG" id="aagg:ETAA8_52150"/>
<proteinExistence type="predicted"/>
<name>A0A517YIQ6_9BACT</name>
<dbReference type="AlphaFoldDB" id="A0A517YIQ6"/>
<evidence type="ECO:0000313" key="1">
    <source>
        <dbReference type="EMBL" id="QDU30096.1"/>
    </source>
</evidence>
<evidence type="ECO:0000313" key="2">
    <source>
        <dbReference type="Proteomes" id="UP000315017"/>
    </source>
</evidence>
<dbReference type="OrthoDB" id="6024716at2"/>
<organism evidence="1 2">
    <name type="scientific">Anatilimnocola aggregata</name>
    <dbReference type="NCBI Taxonomy" id="2528021"/>
    <lineage>
        <taxon>Bacteria</taxon>
        <taxon>Pseudomonadati</taxon>
        <taxon>Planctomycetota</taxon>
        <taxon>Planctomycetia</taxon>
        <taxon>Pirellulales</taxon>
        <taxon>Pirellulaceae</taxon>
        <taxon>Anatilimnocola</taxon>
    </lineage>
</organism>
<dbReference type="Proteomes" id="UP000315017">
    <property type="component" value="Chromosome"/>
</dbReference>